<name>A0ABY8FSL8_9SPHN</name>
<dbReference type="Proteomes" id="UP001215827">
    <property type="component" value="Chromosome"/>
</dbReference>
<feature type="signal peptide" evidence="1">
    <location>
        <begin position="1"/>
        <end position="23"/>
    </location>
</feature>
<evidence type="ECO:0000313" key="2">
    <source>
        <dbReference type="EMBL" id="WFL77837.1"/>
    </source>
</evidence>
<proteinExistence type="predicted"/>
<protein>
    <submittedName>
        <fullName evidence="2">Uncharacterized protein</fullName>
    </submittedName>
</protein>
<gene>
    <name evidence="2" type="ORF">P7228_01845</name>
</gene>
<organism evidence="2 3">
    <name type="scientific">Altererythrobacter arenosus</name>
    <dbReference type="NCBI Taxonomy" id="3032592"/>
    <lineage>
        <taxon>Bacteria</taxon>
        <taxon>Pseudomonadati</taxon>
        <taxon>Pseudomonadota</taxon>
        <taxon>Alphaproteobacteria</taxon>
        <taxon>Sphingomonadales</taxon>
        <taxon>Erythrobacteraceae</taxon>
        <taxon>Altererythrobacter</taxon>
    </lineage>
</organism>
<dbReference type="RefSeq" id="WP_278016529.1">
    <property type="nucleotide sequence ID" value="NZ_CP121106.1"/>
</dbReference>
<reference evidence="2 3" key="1">
    <citation type="submission" date="2023-03" db="EMBL/GenBank/DDBJ databases">
        <title>Altererythrobacter sp. CAU 1644 isolated from sand.</title>
        <authorList>
            <person name="Kim W."/>
        </authorList>
    </citation>
    <scope>NUCLEOTIDE SEQUENCE [LARGE SCALE GENOMIC DNA]</scope>
    <source>
        <strain evidence="2 3">CAU 1644</strain>
    </source>
</reference>
<evidence type="ECO:0000256" key="1">
    <source>
        <dbReference type="SAM" id="SignalP"/>
    </source>
</evidence>
<dbReference type="EMBL" id="CP121106">
    <property type="protein sequence ID" value="WFL77837.1"/>
    <property type="molecule type" value="Genomic_DNA"/>
</dbReference>
<sequence>MYNRRFFQTKLGQAALASIAAMAAFVALSTQMHASPAFASAPQHELVEIA</sequence>
<feature type="chain" id="PRO_5046369503" evidence="1">
    <location>
        <begin position="24"/>
        <end position="50"/>
    </location>
</feature>
<keyword evidence="1" id="KW-0732">Signal</keyword>
<accession>A0ABY8FSL8</accession>
<evidence type="ECO:0000313" key="3">
    <source>
        <dbReference type="Proteomes" id="UP001215827"/>
    </source>
</evidence>
<keyword evidence="3" id="KW-1185">Reference proteome</keyword>